<feature type="domain" description="Peptidase C19 ubiquitin carboxyl-terminal hydrolase" evidence="1">
    <location>
        <begin position="54"/>
        <end position="147"/>
    </location>
</feature>
<protein>
    <submittedName>
        <fullName evidence="2">Peptidase C19 family protein</fullName>
    </submittedName>
</protein>
<feature type="non-terminal residue" evidence="2">
    <location>
        <position position="148"/>
    </location>
</feature>
<proteinExistence type="predicted"/>
<dbReference type="Proteomes" id="UP000023152">
    <property type="component" value="Unassembled WGS sequence"/>
</dbReference>
<dbReference type="InterPro" id="IPR001394">
    <property type="entry name" value="Peptidase_C19_UCH"/>
</dbReference>
<reference evidence="2 3" key="1">
    <citation type="journal article" date="2013" name="Curr. Biol.">
        <title>The Genome of the Foraminiferan Reticulomyxa filosa.</title>
        <authorList>
            <person name="Glockner G."/>
            <person name="Hulsmann N."/>
            <person name="Schleicher M."/>
            <person name="Noegel A.A."/>
            <person name="Eichinger L."/>
            <person name="Gallinger C."/>
            <person name="Pawlowski J."/>
            <person name="Sierra R."/>
            <person name="Euteneuer U."/>
            <person name="Pillet L."/>
            <person name="Moustafa A."/>
            <person name="Platzer M."/>
            <person name="Groth M."/>
            <person name="Szafranski K."/>
            <person name="Schliwa M."/>
        </authorList>
    </citation>
    <scope>NUCLEOTIDE SEQUENCE [LARGE SCALE GENOMIC DNA]</scope>
</reference>
<gene>
    <name evidence="2" type="ORF">RFI_03764</name>
</gene>
<keyword evidence="3" id="KW-1185">Reference proteome</keyword>
<dbReference type="Gene3D" id="3.90.70.10">
    <property type="entry name" value="Cysteine proteinases"/>
    <property type="match status" value="1"/>
</dbReference>
<dbReference type="Pfam" id="PF00443">
    <property type="entry name" value="UCH"/>
    <property type="match status" value="1"/>
</dbReference>
<evidence type="ECO:0000259" key="1">
    <source>
        <dbReference type="Pfam" id="PF00443"/>
    </source>
</evidence>
<accession>X6P6U3</accession>
<evidence type="ECO:0000313" key="2">
    <source>
        <dbReference type="EMBL" id="ETO33342.1"/>
    </source>
</evidence>
<dbReference type="OrthoDB" id="289038at2759"/>
<dbReference type="SUPFAM" id="SSF54001">
    <property type="entry name" value="Cysteine proteinases"/>
    <property type="match status" value="1"/>
</dbReference>
<dbReference type="InterPro" id="IPR038765">
    <property type="entry name" value="Papain-like_cys_pep_sf"/>
</dbReference>
<name>X6P6U3_RETFI</name>
<comment type="caution">
    <text evidence="2">The sequence shown here is derived from an EMBL/GenBank/DDBJ whole genome shotgun (WGS) entry which is preliminary data.</text>
</comment>
<dbReference type="GO" id="GO:0004843">
    <property type="term" value="F:cysteine-type deubiquitinase activity"/>
    <property type="evidence" value="ECO:0007669"/>
    <property type="project" value="InterPro"/>
</dbReference>
<dbReference type="EMBL" id="ASPP01003475">
    <property type="protein sequence ID" value="ETO33342.1"/>
    <property type="molecule type" value="Genomic_DNA"/>
</dbReference>
<organism evidence="2 3">
    <name type="scientific">Reticulomyxa filosa</name>
    <dbReference type="NCBI Taxonomy" id="46433"/>
    <lineage>
        <taxon>Eukaryota</taxon>
        <taxon>Sar</taxon>
        <taxon>Rhizaria</taxon>
        <taxon>Retaria</taxon>
        <taxon>Foraminifera</taxon>
        <taxon>Monothalamids</taxon>
        <taxon>Reticulomyxidae</taxon>
        <taxon>Reticulomyxa</taxon>
    </lineage>
</organism>
<dbReference type="GO" id="GO:0016579">
    <property type="term" value="P:protein deubiquitination"/>
    <property type="evidence" value="ECO:0007669"/>
    <property type="project" value="InterPro"/>
</dbReference>
<evidence type="ECO:0000313" key="3">
    <source>
        <dbReference type="Proteomes" id="UP000023152"/>
    </source>
</evidence>
<sequence>MSEQELGVKYLQEAEDLENKIANGEIKSNDEDVASLVSLGFSSNRKFFFFFELRKGSNQSNKQKKKKVYVKMKKVLIQLRQLFAQMQSGDIENVSTKEITKSFGWLNKEATIQHDAHELNRILLDALERSINDMAKNKLIDEIYQGKT</sequence>
<dbReference type="AlphaFoldDB" id="X6P6U3"/>